<evidence type="ECO:0000256" key="7">
    <source>
        <dbReference type="RuleBase" id="RU362072"/>
    </source>
</evidence>
<comment type="caution">
    <text evidence="8">The sequence shown here is derived from an EMBL/GenBank/DDBJ whole genome shotgun (WGS) entry which is preliminary data.</text>
</comment>
<dbReference type="InterPro" id="IPR002010">
    <property type="entry name" value="T3SS_IM_R"/>
</dbReference>
<keyword evidence="9" id="KW-1185">Reference proteome</keyword>
<dbReference type="PANTHER" id="PTHR30065">
    <property type="entry name" value="FLAGELLAR BIOSYNTHETIC PROTEIN FLIR"/>
    <property type="match status" value="1"/>
</dbReference>
<evidence type="ECO:0000313" key="8">
    <source>
        <dbReference type="EMBL" id="MBV7256967.1"/>
    </source>
</evidence>
<evidence type="ECO:0000256" key="3">
    <source>
        <dbReference type="ARBA" id="ARBA00022475"/>
    </source>
</evidence>
<evidence type="ECO:0000256" key="4">
    <source>
        <dbReference type="ARBA" id="ARBA00022692"/>
    </source>
</evidence>
<comment type="similarity">
    <text evidence="2 7">Belongs to the FliR/MopE/SpaR family.</text>
</comment>
<dbReference type="RefSeq" id="WP_218445810.1">
    <property type="nucleotide sequence ID" value="NZ_JAGSPA010000003.1"/>
</dbReference>
<evidence type="ECO:0000256" key="2">
    <source>
        <dbReference type="ARBA" id="ARBA00009772"/>
    </source>
</evidence>
<evidence type="ECO:0000256" key="5">
    <source>
        <dbReference type="ARBA" id="ARBA00022989"/>
    </source>
</evidence>
<evidence type="ECO:0000313" key="9">
    <source>
        <dbReference type="Proteomes" id="UP000722336"/>
    </source>
</evidence>
<gene>
    <name evidence="8" type="primary">sctT</name>
    <name evidence="8" type="ORF">KCG44_09250</name>
</gene>
<organism evidence="8 9">
    <name type="scientific">Pacificimonas pallii</name>
    <dbReference type="NCBI Taxonomy" id="2827236"/>
    <lineage>
        <taxon>Bacteria</taxon>
        <taxon>Pseudomonadati</taxon>
        <taxon>Pseudomonadota</taxon>
        <taxon>Alphaproteobacteria</taxon>
        <taxon>Sphingomonadales</taxon>
        <taxon>Sphingosinicellaceae</taxon>
        <taxon>Pacificimonas</taxon>
    </lineage>
</organism>
<dbReference type="Pfam" id="PF01311">
    <property type="entry name" value="Bac_export_1"/>
    <property type="match status" value="1"/>
</dbReference>
<sequence>MDALADYKDNILILAVAIVRVAGAFLIVPAFSPDTIPPLVRNSIFVALGLVAAVMSPGLATLAPSAAEWAILFVKEALIGVAIGFFFAAVLWAFEAAGQIIDTKVGLGMASVVDPLSGHQSSVTGQFLGRLANFLFMAAGGFMLLIGTLLESYAIWPITEIMPDFRVATVRLFESEFQRLLTIAVLVAAPVLTILLALDFALGLVNRYAQQLNVFSLSMALKGLLATLVLLIMLGTLVETVLDDIASRPGIARAVLKSMTGE</sequence>
<keyword evidence="5 7" id="KW-1133">Transmembrane helix</keyword>
<protein>
    <submittedName>
        <fullName evidence="8">Type III secretion system export apparatus subunit SctT</fullName>
    </submittedName>
</protein>
<reference evidence="8 9" key="1">
    <citation type="submission" date="2021-04" db="EMBL/GenBank/DDBJ databases">
        <authorList>
            <person name="Pira H."/>
            <person name="Risdian C."/>
            <person name="Wink J."/>
        </authorList>
    </citation>
    <scope>NUCLEOTIDE SEQUENCE [LARGE SCALE GENOMIC DNA]</scope>
    <source>
        <strain evidence="8 9">WHA3</strain>
    </source>
</reference>
<comment type="subcellular location">
    <subcellularLocation>
        <location evidence="1 7">Cell membrane</location>
        <topology evidence="1 7">Multi-pass membrane protein</topology>
    </subcellularLocation>
</comment>
<dbReference type="Proteomes" id="UP000722336">
    <property type="component" value="Unassembled WGS sequence"/>
</dbReference>
<feature type="transmembrane region" description="Helical" evidence="7">
    <location>
        <begin position="134"/>
        <end position="156"/>
    </location>
</feature>
<dbReference type="NCBIfam" id="TIGR01401">
    <property type="entry name" value="fliR_like_III"/>
    <property type="match status" value="1"/>
</dbReference>
<accession>A0ABS6SGJ2</accession>
<evidence type="ECO:0000256" key="1">
    <source>
        <dbReference type="ARBA" id="ARBA00004651"/>
    </source>
</evidence>
<feature type="transmembrane region" description="Helical" evidence="7">
    <location>
        <begin position="214"/>
        <end position="238"/>
    </location>
</feature>
<feature type="transmembrane region" description="Helical" evidence="7">
    <location>
        <begin position="69"/>
        <end position="94"/>
    </location>
</feature>
<dbReference type="InterPro" id="IPR006304">
    <property type="entry name" value="T3SS_SpaR/YscT"/>
</dbReference>
<keyword evidence="6 7" id="KW-0472">Membrane</keyword>
<proteinExistence type="inferred from homology"/>
<name>A0ABS6SGJ2_9SPHN</name>
<feature type="transmembrane region" description="Helical" evidence="7">
    <location>
        <begin position="44"/>
        <end position="63"/>
    </location>
</feature>
<dbReference type="EMBL" id="JAGSPA010000003">
    <property type="protein sequence ID" value="MBV7256967.1"/>
    <property type="molecule type" value="Genomic_DNA"/>
</dbReference>
<feature type="transmembrane region" description="Helical" evidence="7">
    <location>
        <begin position="180"/>
        <end position="202"/>
    </location>
</feature>
<feature type="transmembrane region" description="Helical" evidence="7">
    <location>
        <begin position="12"/>
        <end position="32"/>
    </location>
</feature>
<keyword evidence="4 7" id="KW-0812">Transmembrane</keyword>
<dbReference type="PANTHER" id="PTHR30065:SF1">
    <property type="entry name" value="SURFACE PRESENTATION OF ANTIGENS PROTEIN SPAR"/>
    <property type="match status" value="1"/>
</dbReference>
<keyword evidence="3 7" id="KW-1003">Cell membrane</keyword>
<evidence type="ECO:0000256" key="6">
    <source>
        <dbReference type="ARBA" id="ARBA00023136"/>
    </source>
</evidence>